<evidence type="ECO:0000313" key="4">
    <source>
        <dbReference type="Proteomes" id="UP000198860"/>
    </source>
</evidence>
<proteinExistence type="predicted"/>
<dbReference type="Proteomes" id="UP000198860">
    <property type="component" value="Unassembled WGS sequence"/>
</dbReference>
<dbReference type="InterPro" id="IPR050155">
    <property type="entry name" value="HAD-like_hydrolase_sf"/>
</dbReference>
<dbReference type="GO" id="GO:0008967">
    <property type="term" value="F:phosphoglycolate phosphatase activity"/>
    <property type="evidence" value="ECO:0007669"/>
    <property type="project" value="TreeGrafter"/>
</dbReference>
<dbReference type="PANTHER" id="PTHR43434:SF1">
    <property type="entry name" value="PHOSPHOGLYCOLATE PHOSPHATASE"/>
    <property type="match status" value="1"/>
</dbReference>
<evidence type="ECO:0000256" key="1">
    <source>
        <dbReference type="ARBA" id="ARBA00022801"/>
    </source>
</evidence>
<keyword evidence="2" id="KW-0460">Magnesium</keyword>
<dbReference type="SFLD" id="SFLDG01129">
    <property type="entry name" value="C1.5:_HAD__Beta-PGM__Phosphata"/>
    <property type="match status" value="1"/>
</dbReference>
<dbReference type="EMBL" id="FNIZ01000002">
    <property type="protein sequence ID" value="SDN98507.1"/>
    <property type="molecule type" value="Genomic_DNA"/>
</dbReference>
<dbReference type="Pfam" id="PF13419">
    <property type="entry name" value="HAD_2"/>
    <property type="match status" value="1"/>
</dbReference>
<sequence>MSKGLIFDMDGTLFQTERILEVSLEETFNHLKDRGEWHEETPLQKYREIMGVPLPTVWKTLLPNHSDHQRKEIDAYFLEKLIINIQKGKGALYPQVEEVLEALHKEGHSLYIASNGLIDYLRAIVEYYRLDRWVTETFSIEQIDSLDKTDLVAAIKEKYNFEQGIVVGDRLSDIHAAKKNGLTSVGCRFDFAQEDELAKADHVIDDFSALNQVIREIEKMYV</sequence>
<dbReference type="InterPro" id="IPR041492">
    <property type="entry name" value="HAD_2"/>
</dbReference>
<dbReference type="SFLD" id="SFLDS00003">
    <property type="entry name" value="Haloacid_Dehalogenase"/>
    <property type="match status" value="1"/>
</dbReference>
<name>A0A1H0FV12_HALAD</name>
<evidence type="ECO:0000256" key="2">
    <source>
        <dbReference type="ARBA" id="ARBA00022842"/>
    </source>
</evidence>
<dbReference type="AlphaFoldDB" id="A0A1H0FV12"/>
<dbReference type="STRING" id="240303.SAMN05421677_102124"/>
<keyword evidence="4" id="KW-1185">Reference proteome</keyword>
<dbReference type="InterPro" id="IPR023198">
    <property type="entry name" value="PGP-like_dom2"/>
</dbReference>
<protein>
    <submittedName>
        <fullName evidence="3">Adenosylhomocysteine nucleosidase</fullName>
    </submittedName>
</protein>
<dbReference type="InterPro" id="IPR023214">
    <property type="entry name" value="HAD_sf"/>
</dbReference>
<dbReference type="PANTHER" id="PTHR43434">
    <property type="entry name" value="PHOSPHOGLYCOLATE PHOSPHATASE"/>
    <property type="match status" value="1"/>
</dbReference>
<keyword evidence="1" id="KW-0378">Hydrolase</keyword>
<dbReference type="OrthoDB" id="9792518at2"/>
<evidence type="ECO:0000313" key="3">
    <source>
        <dbReference type="EMBL" id="SDN98507.1"/>
    </source>
</evidence>
<gene>
    <name evidence="3" type="ORF">SAMN05421677_102124</name>
</gene>
<dbReference type="InterPro" id="IPR036412">
    <property type="entry name" value="HAD-like_sf"/>
</dbReference>
<dbReference type="Gene3D" id="1.10.150.240">
    <property type="entry name" value="Putative phosphatase, domain 2"/>
    <property type="match status" value="1"/>
</dbReference>
<accession>A0A1H0FV12</accession>
<dbReference type="Gene3D" id="3.40.50.1000">
    <property type="entry name" value="HAD superfamily/HAD-like"/>
    <property type="match status" value="1"/>
</dbReference>
<dbReference type="SUPFAM" id="SSF56784">
    <property type="entry name" value="HAD-like"/>
    <property type="match status" value="1"/>
</dbReference>
<organism evidence="3 4">
    <name type="scientific">Halobacillus aidingensis</name>
    <dbReference type="NCBI Taxonomy" id="240303"/>
    <lineage>
        <taxon>Bacteria</taxon>
        <taxon>Bacillati</taxon>
        <taxon>Bacillota</taxon>
        <taxon>Bacilli</taxon>
        <taxon>Bacillales</taxon>
        <taxon>Bacillaceae</taxon>
        <taxon>Halobacillus</taxon>
    </lineage>
</organism>
<dbReference type="GO" id="GO:0006281">
    <property type="term" value="P:DNA repair"/>
    <property type="evidence" value="ECO:0007669"/>
    <property type="project" value="TreeGrafter"/>
</dbReference>
<reference evidence="4" key="1">
    <citation type="submission" date="2016-10" db="EMBL/GenBank/DDBJ databases">
        <authorList>
            <person name="Varghese N."/>
            <person name="Submissions S."/>
        </authorList>
    </citation>
    <scope>NUCLEOTIDE SEQUENCE [LARGE SCALE GENOMIC DNA]</scope>
    <source>
        <strain evidence="4">CGMCC 1.3703</strain>
    </source>
</reference>